<dbReference type="AlphaFoldDB" id="A0AAV6VUA4"/>
<dbReference type="Proteomes" id="UP000827092">
    <property type="component" value="Unassembled WGS sequence"/>
</dbReference>
<name>A0AAV6VUA4_9ARAC</name>
<reference evidence="1 2" key="1">
    <citation type="journal article" date="2022" name="Nat. Ecol. Evol.">
        <title>A masculinizing supergene underlies an exaggerated male reproductive morph in a spider.</title>
        <authorList>
            <person name="Hendrickx F."/>
            <person name="De Corte Z."/>
            <person name="Sonet G."/>
            <person name="Van Belleghem S.M."/>
            <person name="Kostlbacher S."/>
            <person name="Vangestel C."/>
        </authorList>
    </citation>
    <scope>NUCLEOTIDE SEQUENCE [LARGE SCALE GENOMIC DNA]</scope>
    <source>
        <strain evidence="1">W744_W776</strain>
    </source>
</reference>
<organism evidence="1 2">
    <name type="scientific">Oedothorax gibbosus</name>
    <dbReference type="NCBI Taxonomy" id="931172"/>
    <lineage>
        <taxon>Eukaryota</taxon>
        <taxon>Metazoa</taxon>
        <taxon>Ecdysozoa</taxon>
        <taxon>Arthropoda</taxon>
        <taxon>Chelicerata</taxon>
        <taxon>Arachnida</taxon>
        <taxon>Araneae</taxon>
        <taxon>Araneomorphae</taxon>
        <taxon>Entelegynae</taxon>
        <taxon>Araneoidea</taxon>
        <taxon>Linyphiidae</taxon>
        <taxon>Erigoninae</taxon>
        <taxon>Oedothorax</taxon>
    </lineage>
</organism>
<proteinExistence type="predicted"/>
<evidence type="ECO:0000313" key="1">
    <source>
        <dbReference type="EMBL" id="KAG8199656.1"/>
    </source>
</evidence>
<accession>A0AAV6VUA4</accession>
<comment type="caution">
    <text evidence="1">The sequence shown here is derived from an EMBL/GenBank/DDBJ whole genome shotgun (WGS) entry which is preliminary data.</text>
</comment>
<evidence type="ECO:0000313" key="2">
    <source>
        <dbReference type="Proteomes" id="UP000827092"/>
    </source>
</evidence>
<gene>
    <name evidence="1" type="ORF">JTE90_022110</name>
</gene>
<protein>
    <submittedName>
        <fullName evidence="1">Uncharacterized protein</fullName>
    </submittedName>
</protein>
<keyword evidence="2" id="KW-1185">Reference proteome</keyword>
<dbReference type="EMBL" id="JAFNEN010000025">
    <property type="protein sequence ID" value="KAG8199656.1"/>
    <property type="molecule type" value="Genomic_DNA"/>
</dbReference>
<sequence>MRQDPGAGLPKINKEVRLEEVETRMGIPKSSGLKRWKPGWVSLHASSVSQEIGVLVVRDCTSVLLG</sequence>